<evidence type="ECO:0000256" key="1">
    <source>
        <dbReference type="SAM" id="Phobius"/>
    </source>
</evidence>
<dbReference type="EMBL" id="KE504252">
    <property type="protein sequence ID" value="EPS93913.1"/>
    <property type="molecule type" value="Genomic_DNA"/>
</dbReference>
<sequence>MSCPPLILLRSIRVIICISVGHVQADRTHGLSGAQLVTVSSAVKEVVLNVILATIVVFTGSWLFPILCTLSMLLVQLLEHTPSLLVPEELDHFLIRAPPLKHSMDSAKVKEHSAPRVLE</sequence>
<gene>
    <name evidence="3" type="ORF">FOMPIDRAFT_92394</name>
</gene>
<dbReference type="AlphaFoldDB" id="S8DRU1"/>
<evidence type="ECO:0000313" key="4">
    <source>
        <dbReference type="Proteomes" id="UP000015241"/>
    </source>
</evidence>
<organism evidence="3 4">
    <name type="scientific">Fomitopsis schrenkii</name>
    <name type="common">Brown rot fungus</name>
    <dbReference type="NCBI Taxonomy" id="2126942"/>
    <lineage>
        <taxon>Eukaryota</taxon>
        <taxon>Fungi</taxon>
        <taxon>Dikarya</taxon>
        <taxon>Basidiomycota</taxon>
        <taxon>Agaricomycotina</taxon>
        <taxon>Agaricomycetes</taxon>
        <taxon>Polyporales</taxon>
        <taxon>Fomitopsis</taxon>
    </lineage>
</organism>
<keyword evidence="1" id="KW-1133">Transmembrane helix</keyword>
<accession>S8DRU1</accession>
<dbReference type="HOGENOM" id="CLU_2061528_0_0_1"/>
<evidence type="ECO:0000313" key="3">
    <source>
        <dbReference type="EMBL" id="EPS93913.1"/>
    </source>
</evidence>
<feature type="transmembrane region" description="Helical" evidence="1">
    <location>
        <begin position="49"/>
        <end position="75"/>
    </location>
</feature>
<proteinExistence type="predicted"/>
<feature type="chain" id="PRO_5004550037" evidence="2">
    <location>
        <begin position="26"/>
        <end position="119"/>
    </location>
</feature>
<keyword evidence="2" id="KW-0732">Signal</keyword>
<feature type="signal peptide" evidence="2">
    <location>
        <begin position="1"/>
        <end position="25"/>
    </location>
</feature>
<keyword evidence="1" id="KW-0472">Membrane</keyword>
<dbReference type="Proteomes" id="UP000015241">
    <property type="component" value="Unassembled WGS sequence"/>
</dbReference>
<dbReference type="InParanoid" id="S8DRU1"/>
<reference evidence="3 4" key="1">
    <citation type="journal article" date="2012" name="Science">
        <title>The Paleozoic origin of enzymatic lignin decomposition reconstructed from 31 fungal genomes.</title>
        <authorList>
            <person name="Floudas D."/>
            <person name="Binder M."/>
            <person name="Riley R."/>
            <person name="Barry K."/>
            <person name="Blanchette R.A."/>
            <person name="Henrissat B."/>
            <person name="Martinez A.T."/>
            <person name="Otillar R."/>
            <person name="Spatafora J.W."/>
            <person name="Yadav J.S."/>
            <person name="Aerts A."/>
            <person name="Benoit I."/>
            <person name="Boyd A."/>
            <person name="Carlson A."/>
            <person name="Copeland A."/>
            <person name="Coutinho P.M."/>
            <person name="de Vries R.P."/>
            <person name="Ferreira P."/>
            <person name="Findley K."/>
            <person name="Foster B."/>
            <person name="Gaskell J."/>
            <person name="Glotzer D."/>
            <person name="Gorecki P."/>
            <person name="Heitman J."/>
            <person name="Hesse C."/>
            <person name="Hori C."/>
            <person name="Igarashi K."/>
            <person name="Jurgens J.A."/>
            <person name="Kallen N."/>
            <person name="Kersten P."/>
            <person name="Kohler A."/>
            <person name="Kuees U."/>
            <person name="Kumar T.K.A."/>
            <person name="Kuo A."/>
            <person name="LaButti K."/>
            <person name="Larrondo L.F."/>
            <person name="Lindquist E."/>
            <person name="Ling A."/>
            <person name="Lombard V."/>
            <person name="Lucas S."/>
            <person name="Lundell T."/>
            <person name="Martin R."/>
            <person name="McLaughlin D.J."/>
            <person name="Morgenstern I."/>
            <person name="Morin E."/>
            <person name="Murat C."/>
            <person name="Nagy L.G."/>
            <person name="Nolan M."/>
            <person name="Ohm R.A."/>
            <person name="Patyshakuliyeva A."/>
            <person name="Rokas A."/>
            <person name="Ruiz-Duenas F.J."/>
            <person name="Sabat G."/>
            <person name="Salamov A."/>
            <person name="Samejima M."/>
            <person name="Schmutz J."/>
            <person name="Slot J.C."/>
            <person name="St John F."/>
            <person name="Stenlid J."/>
            <person name="Sun H."/>
            <person name="Sun S."/>
            <person name="Syed K."/>
            <person name="Tsang A."/>
            <person name="Wiebenga A."/>
            <person name="Young D."/>
            <person name="Pisabarro A."/>
            <person name="Eastwood D.C."/>
            <person name="Martin F."/>
            <person name="Cullen D."/>
            <person name="Grigoriev I.V."/>
            <person name="Hibbett D.S."/>
        </authorList>
    </citation>
    <scope>NUCLEOTIDE SEQUENCE</scope>
    <source>
        <strain evidence="4">FP-58527</strain>
    </source>
</reference>
<keyword evidence="1" id="KW-0812">Transmembrane</keyword>
<name>S8DRU1_FOMSC</name>
<protein>
    <submittedName>
        <fullName evidence="3">Uncharacterized protein</fullName>
    </submittedName>
</protein>
<evidence type="ECO:0000256" key="2">
    <source>
        <dbReference type="SAM" id="SignalP"/>
    </source>
</evidence>
<keyword evidence="4" id="KW-1185">Reference proteome</keyword>